<protein>
    <submittedName>
        <fullName evidence="3">Antibiotic biosynthesis monooxygenase</fullName>
    </submittedName>
</protein>
<comment type="caution">
    <text evidence="3">The sequence shown here is derived from an EMBL/GenBank/DDBJ whole genome shotgun (WGS) entry which is preliminary data.</text>
</comment>
<evidence type="ECO:0000259" key="2">
    <source>
        <dbReference type="Pfam" id="PF03992"/>
    </source>
</evidence>
<evidence type="ECO:0000313" key="3">
    <source>
        <dbReference type="EMBL" id="GGN78317.1"/>
    </source>
</evidence>
<feature type="transmembrane region" description="Helical" evidence="1">
    <location>
        <begin position="129"/>
        <end position="152"/>
    </location>
</feature>
<keyword evidence="1" id="KW-0812">Transmembrane</keyword>
<accession>A0ABQ2KDG4</accession>
<feature type="domain" description="ABM" evidence="2">
    <location>
        <begin position="6"/>
        <end position="78"/>
    </location>
</feature>
<keyword evidence="1" id="KW-0472">Membrane</keyword>
<dbReference type="GO" id="GO:0004497">
    <property type="term" value="F:monooxygenase activity"/>
    <property type="evidence" value="ECO:0007669"/>
    <property type="project" value="UniProtKB-KW"/>
</dbReference>
<proteinExistence type="predicted"/>
<sequence>MSQPITVAIERRIDPSLHLYARTWLQQGIDLASTRPGFLGAGWVEEAPGSDTWHMLYRFDDADRLAEWEDSEERRRWLDAGAAFAHEARVERRTGIEGWFDAVEGVTLPGEQVQIRVEEPAPPRWKQAVTVWVAFFPMNLLTTWLLSFIPGFAELPLWLRLLIATLLLTPVMVGWVLPFVTRLFRPWLRRGIAPHEAAPDRDPDSQHPDA</sequence>
<evidence type="ECO:0000256" key="1">
    <source>
        <dbReference type="SAM" id="Phobius"/>
    </source>
</evidence>
<dbReference type="RefSeq" id="WP_188715480.1">
    <property type="nucleotide sequence ID" value="NZ_BAABBD010000001.1"/>
</dbReference>
<dbReference type="PANTHER" id="PTHR40057">
    <property type="entry name" value="SLR1162 PROTEIN"/>
    <property type="match status" value="1"/>
</dbReference>
<dbReference type="Proteomes" id="UP000626982">
    <property type="component" value="Unassembled WGS sequence"/>
</dbReference>
<evidence type="ECO:0000313" key="4">
    <source>
        <dbReference type="Proteomes" id="UP000626982"/>
    </source>
</evidence>
<keyword evidence="3" id="KW-0560">Oxidoreductase</keyword>
<dbReference type="InterPro" id="IPR011008">
    <property type="entry name" value="Dimeric_a/b-barrel"/>
</dbReference>
<keyword evidence="1" id="KW-1133">Transmembrane helix</keyword>
<keyword evidence="4" id="KW-1185">Reference proteome</keyword>
<keyword evidence="3" id="KW-0503">Monooxygenase</keyword>
<gene>
    <name evidence="3" type="ORF">GCM10010968_03960</name>
</gene>
<dbReference type="EMBL" id="BMLM01000001">
    <property type="protein sequence ID" value="GGN78317.1"/>
    <property type="molecule type" value="Genomic_DNA"/>
</dbReference>
<reference evidence="4" key="1">
    <citation type="journal article" date="2019" name="Int. J. Syst. Evol. Microbiol.">
        <title>The Global Catalogue of Microorganisms (GCM) 10K type strain sequencing project: providing services to taxonomists for standard genome sequencing and annotation.</title>
        <authorList>
            <consortium name="The Broad Institute Genomics Platform"/>
            <consortium name="The Broad Institute Genome Sequencing Center for Infectious Disease"/>
            <person name="Wu L."/>
            <person name="Ma J."/>
        </authorList>
    </citation>
    <scope>NUCLEOTIDE SEQUENCE [LARGE SCALE GENOMIC DNA]</scope>
    <source>
        <strain evidence="4">CGMCC 1.6960</strain>
    </source>
</reference>
<dbReference type="SUPFAM" id="SSF54909">
    <property type="entry name" value="Dimeric alpha+beta barrel"/>
    <property type="match status" value="1"/>
</dbReference>
<dbReference type="PANTHER" id="PTHR40057:SF1">
    <property type="entry name" value="SLR1162 PROTEIN"/>
    <property type="match status" value="1"/>
</dbReference>
<dbReference type="Pfam" id="PF03992">
    <property type="entry name" value="ABM"/>
    <property type="match status" value="1"/>
</dbReference>
<dbReference type="InterPro" id="IPR007138">
    <property type="entry name" value="ABM_dom"/>
</dbReference>
<dbReference type="InterPro" id="IPR038762">
    <property type="entry name" value="ABM_predict"/>
</dbReference>
<organism evidence="3 4">
    <name type="scientific">Agrococcus terreus</name>
    <dbReference type="NCBI Taxonomy" id="574649"/>
    <lineage>
        <taxon>Bacteria</taxon>
        <taxon>Bacillati</taxon>
        <taxon>Actinomycetota</taxon>
        <taxon>Actinomycetes</taxon>
        <taxon>Micrococcales</taxon>
        <taxon>Microbacteriaceae</taxon>
        <taxon>Agrococcus</taxon>
    </lineage>
</organism>
<feature type="transmembrane region" description="Helical" evidence="1">
    <location>
        <begin position="158"/>
        <end position="180"/>
    </location>
</feature>
<name>A0ABQ2KDG4_9MICO</name>